<dbReference type="Proteomes" id="UP001732700">
    <property type="component" value="Chromosome 4A"/>
</dbReference>
<keyword evidence="2" id="KW-1185">Reference proteome</keyword>
<reference evidence="1" key="1">
    <citation type="submission" date="2021-05" db="EMBL/GenBank/DDBJ databases">
        <authorList>
            <person name="Scholz U."/>
            <person name="Mascher M."/>
            <person name="Fiebig A."/>
        </authorList>
    </citation>
    <scope>NUCLEOTIDE SEQUENCE [LARGE SCALE GENOMIC DNA]</scope>
</reference>
<dbReference type="EnsemblPlants" id="AVESA.00010b.r2.4AG0652620.1">
    <property type="protein sequence ID" value="AVESA.00010b.r2.4AG0652620.1.CDS"/>
    <property type="gene ID" value="AVESA.00010b.r2.4AG0652620"/>
</dbReference>
<name>A0ACD5WLR4_AVESA</name>
<sequence>MASRAKKPPGDQGTPTSMRPARLRVMRPEVEEVLRSPRRGRPKLKDGGGEGAAEDDDGAEPPRYDCAFQDEKGEFAAPEMVWCKVRSYPWWPAQVFDAADASEEALQHAKSGGGAPLVACFWDNTFAWSETSALLPFRANFHSLVGKNTFSKYKYVSAVDAALDEVERRVQAGLSCACVPYARKRQEVQNSGIRKGAYGAVVDEAYMRDTFRGEPFLEYISALGRNPLGGADRLDLATAKSQLRSFNRLRGPRELPEFVTYAGIEDVPTEATPQTKRKRMEKTNNEDDVPSKEKKPRRVESSLRKSVAAKEDAVDEERSVPRKSSARKNKKGTSKDVDKREAPAKKNTMVEASSVPSSKENKPKVSKSLAEKKKKKDSSKDTDKGESLPEPVEEEAMGDDSSTPRAADGTSSKERKSKTSKSSTKMKKKDSSKDIDKGESPPEPAVEDATNEDSSMPSGEATDGTLSKGRKSKVSKSSSKAKKKDISKDTDKKESLPESVEEDTMNEDNSTPSGGVTDGTLRKRGKSKISKSSTKAKTNDISKDADEKKSLPDPAKEEATGDDSSTPEAADGTLSKERKSKITKSSAKKKKQDTSKDADGVETFGGSKTPVKKAVDGTLSESKSARRLRSMHKTEDASERSKGPRKDDVGETTKGKDKDVALLKENNLGRRASSARQKDKITADGVGLADSIVKDSVSPGKKKSQLGETSVTKDAPISISEHGRKRKKLSELMVETGTPNRSPAGKSKARGKHSLPASTEKPDLDTEGTVKARGKRSLPASTEKPDRDTEDTVKTRGKRSLPALTEKPEEPDCDTEDTKKTRGKRSMPALTEKPEDPDRDTKDKMKTRGKRSLPGPTEEPEDPDRDMKDTMKTMKRKKLDTLGDLSSQPPLSPKGSTKGREATPKAAGKKSQASPVVKANGDALGDSSSQPQPLSPKRFTKAREATHKAAELNPHTSPAVQANSEASQTRSRRNKNSEKTVPDKSPRSVKPNKGKKGATTEDSLSCGEMHSQLCLAASDLKKVGKITPASVGFFTEFSKSSCPSSSDVEKEIPIEAANTDSYASSAHGDEEMTEKATDKVASPQADEEIPEEAANKVASPHADEEIPEKAENKVASPHADEEIPEEAANKVASPHADEEIPEKAANKVSSPHAEEEIPEKATNKVGSPHAEEEVPEKPTEKEPSPSDPPMADHMKEVPEKPTDKEPSPSELPVADHMKEVPEKPTDKEPSPLELPVGDHMEEPPVADHMKAVPEKPTEKEPSPSELSVADHTKEVPEKPTDKEPSPSEPSVAAHMKDDYWADILINVEEPISSLKKKKDKSKTKTSKTKEVQAEAATPKELSVSMGNMEAEEPKAAECKQDNTENGKAEAKPPMVANGGQQANAEETAENLSLTGLVMHFSRPDAVPSHSDLVKIFSQYGPVSEARTQTGNSVNSATVIFKRRMDAEGAFCGAGNMTSVLGPGLVSFRLSDFPSGASGNGARQGASSEHRPW</sequence>
<accession>A0ACD5WLR4</accession>
<evidence type="ECO:0000313" key="1">
    <source>
        <dbReference type="EnsemblPlants" id="AVESA.00010b.r2.4AG0652620.1.CDS"/>
    </source>
</evidence>
<organism evidence="1 2">
    <name type="scientific">Avena sativa</name>
    <name type="common">Oat</name>
    <dbReference type="NCBI Taxonomy" id="4498"/>
    <lineage>
        <taxon>Eukaryota</taxon>
        <taxon>Viridiplantae</taxon>
        <taxon>Streptophyta</taxon>
        <taxon>Embryophyta</taxon>
        <taxon>Tracheophyta</taxon>
        <taxon>Spermatophyta</taxon>
        <taxon>Magnoliopsida</taxon>
        <taxon>Liliopsida</taxon>
        <taxon>Poales</taxon>
        <taxon>Poaceae</taxon>
        <taxon>BOP clade</taxon>
        <taxon>Pooideae</taxon>
        <taxon>Poodae</taxon>
        <taxon>Poeae</taxon>
        <taxon>Poeae Chloroplast Group 1 (Aveneae type)</taxon>
        <taxon>Aveninae</taxon>
        <taxon>Avena</taxon>
    </lineage>
</organism>
<proteinExistence type="predicted"/>
<reference evidence="1" key="2">
    <citation type="submission" date="2025-09" db="UniProtKB">
        <authorList>
            <consortium name="EnsemblPlants"/>
        </authorList>
    </citation>
    <scope>IDENTIFICATION</scope>
</reference>
<protein>
    <submittedName>
        <fullName evidence="1">Uncharacterized protein</fullName>
    </submittedName>
</protein>
<evidence type="ECO:0000313" key="2">
    <source>
        <dbReference type="Proteomes" id="UP001732700"/>
    </source>
</evidence>